<dbReference type="InterPro" id="IPR019619">
    <property type="entry name" value="DUF2490"/>
</dbReference>
<accession>Q021M2</accession>
<dbReference type="KEGG" id="sus:Acid_3392"/>
<name>Q021M2_SOLUE</name>
<dbReference type="InParanoid" id="Q021M2"/>
<keyword evidence="1" id="KW-0732">Signal</keyword>
<evidence type="ECO:0008006" key="3">
    <source>
        <dbReference type="Google" id="ProtNLM"/>
    </source>
</evidence>
<gene>
    <name evidence="2" type="ordered locus">Acid_3392</name>
</gene>
<proteinExistence type="predicted"/>
<dbReference type="HOGENOM" id="CLU_1224083_0_0_0"/>
<evidence type="ECO:0000256" key="1">
    <source>
        <dbReference type="SAM" id="SignalP"/>
    </source>
</evidence>
<dbReference type="Pfam" id="PF10677">
    <property type="entry name" value="DUF2490"/>
    <property type="match status" value="1"/>
</dbReference>
<organism evidence="2">
    <name type="scientific">Solibacter usitatus (strain Ellin6076)</name>
    <dbReference type="NCBI Taxonomy" id="234267"/>
    <lineage>
        <taxon>Bacteria</taxon>
        <taxon>Pseudomonadati</taxon>
        <taxon>Acidobacteriota</taxon>
        <taxon>Terriglobia</taxon>
        <taxon>Bryobacterales</taxon>
        <taxon>Solibacteraceae</taxon>
        <taxon>Candidatus Solibacter</taxon>
    </lineage>
</organism>
<reference evidence="2" key="1">
    <citation type="submission" date="2006-10" db="EMBL/GenBank/DDBJ databases">
        <title>Complete sequence of Solibacter usitatus Ellin6076.</title>
        <authorList>
            <consortium name="US DOE Joint Genome Institute"/>
            <person name="Copeland A."/>
            <person name="Lucas S."/>
            <person name="Lapidus A."/>
            <person name="Barry K."/>
            <person name="Detter J.C."/>
            <person name="Glavina del Rio T."/>
            <person name="Hammon N."/>
            <person name="Israni S."/>
            <person name="Dalin E."/>
            <person name="Tice H."/>
            <person name="Pitluck S."/>
            <person name="Thompson L.S."/>
            <person name="Brettin T."/>
            <person name="Bruce D."/>
            <person name="Han C."/>
            <person name="Tapia R."/>
            <person name="Gilna P."/>
            <person name="Schmutz J."/>
            <person name="Larimer F."/>
            <person name="Land M."/>
            <person name="Hauser L."/>
            <person name="Kyrpides N."/>
            <person name="Mikhailova N."/>
            <person name="Janssen P.H."/>
            <person name="Kuske C.R."/>
            <person name="Richardson P."/>
        </authorList>
    </citation>
    <scope>NUCLEOTIDE SEQUENCE</scope>
    <source>
        <strain evidence="2">Ellin6076</strain>
    </source>
</reference>
<feature type="chain" id="PRO_5004163101" description="DUF2490 domain-containing protein" evidence="1">
    <location>
        <begin position="23"/>
        <end position="226"/>
    </location>
</feature>
<sequence length="226" mass="25783" precursor="true">MAAIASPTLALLLTAAALPLAAQNSRGEFWPELDIFAQRGDQLRIAFIDGFKNQKAEFGCYLDIALKPLFRRELRNRGDVFRQRFLTFRAGYQYTTPVANNDSSSENRAVAEATARYPLPGKVVVVDRNRGDFRFVKGQPFSMRYRNRLRIERDLELSGMVFTPFAYDETFYSTKYGAWNRNRYAAGIEFPVGPHVVVAPYLLRQRDTRASVKFINALGLTLSLFF</sequence>
<dbReference type="eggNOG" id="ENOG50331P9">
    <property type="taxonomic scope" value="Bacteria"/>
</dbReference>
<dbReference type="AlphaFoldDB" id="Q021M2"/>
<evidence type="ECO:0000313" key="2">
    <source>
        <dbReference type="EMBL" id="ABJ84365.1"/>
    </source>
</evidence>
<feature type="signal peptide" evidence="1">
    <location>
        <begin position="1"/>
        <end position="22"/>
    </location>
</feature>
<dbReference type="OrthoDB" id="113163at2"/>
<protein>
    <recommendedName>
        <fullName evidence="3">DUF2490 domain-containing protein</fullName>
    </recommendedName>
</protein>
<dbReference type="EMBL" id="CP000473">
    <property type="protein sequence ID" value="ABJ84365.1"/>
    <property type="molecule type" value="Genomic_DNA"/>
</dbReference>